<dbReference type="Pfam" id="PF01476">
    <property type="entry name" value="LysM"/>
    <property type="match status" value="1"/>
</dbReference>
<evidence type="ECO:0000313" key="3">
    <source>
        <dbReference type="EMBL" id="KAA3671191.1"/>
    </source>
</evidence>
<reference evidence="3 4" key="1">
    <citation type="journal article" date="2019" name="Gigascience">
        <title>Whole-genome sequence of the oriental lung fluke Paragonimus westermani.</title>
        <authorList>
            <person name="Oey H."/>
            <person name="Zakrzewski M."/>
            <person name="Narain K."/>
            <person name="Devi K.R."/>
            <person name="Agatsuma T."/>
            <person name="Nawaratna S."/>
            <person name="Gobert G.N."/>
            <person name="Jones M.K."/>
            <person name="Ragan M.A."/>
            <person name="McManus D.P."/>
            <person name="Krause L."/>
        </authorList>
    </citation>
    <scope>NUCLEOTIDE SEQUENCE [LARGE SCALE GENOMIC DNA]</scope>
    <source>
        <strain evidence="3 4">IND2009</strain>
    </source>
</reference>
<dbReference type="InterPro" id="IPR036779">
    <property type="entry name" value="LysM_dom_sf"/>
</dbReference>
<dbReference type="InterPro" id="IPR018392">
    <property type="entry name" value="LysM"/>
</dbReference>
<proteinExistence type="predicted"/>
<evidence type="ECO:0000313" key="4">
    <source>
        <dbReference type="Proteomes" id="UP000324629"/>
    </source>
</evidence>
<feature type="non-terminal residue" evidence="3">
    <location>
        <position position="1"/>
    </location>
</feature>
<protein>
    <recommendedName>
        <fullName evidence="2">LysM domain-containing protein</fullName>
    </recommendedName>
</protein>
<dbReference type="AlphaFoldDB" id="A0A5J4N6P6"/>
<gene>
    <name evidence="3" type="ORF">DEA37_0000450</name>
</gene>
<sequence length="174" mass="19049">PCVDGEQTGIAEMAETKNSKKKSKDLAVTRREDQADSMESARRKQKRRRAGRTRSEGIGLLSAPAKPLVVKPQCTMEYKVQPGDTLSSVAVRYQSTPSELYQVNRLFCRSLFPGQIIKVPDAIVCEVKRKPVLGYSESSAVAHELGGVTYPDAVCCNSNRGEFSCISAYTTDGI</sequence>
<dbReference type="Proteomes" id="UP000324629">
    <property type="component" value="Unassembled WGS sequence"/>
</dbReference>
<accession>A0A5J4N6P6</accession>
<comment type="caution">
    <text evidence="3">The sequence shown here is derived from an EMBL/GenBank/DDBJ whole genome shotgun (WGS) entry which is preliminary data.</text>
</comment>
<evidence type="ECO:0000256" key="1">
    <source>
        <dbReference type="SAM" id="MobiDB-lite"/>
    </source>
</evidence>
<feature type="compositionally biased region" description="Basic residues" evidence="1">
    <location>
        <begin position="43"/>
        <end position="52"/>
    </location>
</feature>
<feature type="domain" description="LysM" evidence="2">
    <location>
        <begin position="76"/>
        <end position="119"/>
    </location>
</feature>
<evidence type="ECO:0000259" key="2">
    <source>
        <dbReference type="PROSITE" id="PS51782"/>
    </source>
</evidence>
<name>A0A5J4N6P6_9TREM</name>
<feature type="compositionally biased region" description="Basic and acidic residues" evidence="1">
    <location>
        <begin position="14"/>
        <end position="42"/>
    </location>
</feature>
<feature type="region of interest" description="Disordered" evidence="1">
    <location>
        <begin position="1"/>
        <end position="57"/>
    </location>
</feature>
<organism evidence="3 4">
    <name type="scientific">Paragonimus westermani</name>
    <dbReference type="NCBI Taxonomy" id="34504"/>
    <lineage>
        <taxon>Eukaryota</taxon>
        <taxon>Metazoa</taxon>
        <taxon>Spiralia</taxon>
        <taxon>Lophotrochozoa</taxon>
        <taxon>Platyhelminthes</taxon>
        <taxon>Trematoda</taxon>
        <taxon>Digenea</taxon>
        <taxon>Plagiorchiida</taxon>
        <taxon>Troglotremata</taxon>
        <taxon>Troglotrematidae</taxon>
        <taxon>Paragonimus</taxon>
    </lineage>
</organism>
<dbReference type="CDD" id="cd00118">
    <property type="entry name" value="LysM"/>
    <property type="match status" value="1"/>
</dbReference>
<dbReference type="EMBL" id="QNGE01007052">
    <property type="protein sequence ID" value="KAA3671191.1"/>
    <property type="molecule type" value="Genomic_DNA"/>
</dbReference>
<dbReference type="PROSITE" id="PS51782">
    <property type="entry name" value="LYSM"/>
    <property type="match status" value="1"/>
</dbReference>
<dbReference type="SMART" id="SM00257">
    <property type="entry name" value="LysM"/>
    <property type="match status" value="1"/>
</dbReference>
<dbReference type="Gene3D" id="3.10.350.10">
    <property type="entry name" value="LysM domain"/>
    <property type="match status" value="1"/>
</dbReference>
<keyword evidence="4" id="KW-1185">Reference proteome</keyword>
<dbReference type="SUPFAM" id="SSF54106">
    <property type="entry name" value="LysM domain"/>
    <property type="match status" value="1"/>
</dbReference>